<feature type="transmembrane region" description="Helical" evidence="8">
    <location>
        <begin position="955"/>
        <end position="984"/>
    </location>
</feature>
<keyword evidence="4" id="KW-0677">Repeat</keyword>
<dbReference type="EnsemblPlants" id="Kaladp0093s0017.2.v1.1">
    <property type="protein sequence ID" value="Kaladp0093s0017.2.v1.1.CDS.1"/>
    <property type="gene ID" value="Kaladp0093s0017.v1.1"/>
</dbReference>
<protein>
    <recommendedName>
        <fullName evidence="9">C2 domain-containing protein</fullName>
    </recommendedName>
</protein>
<evidence type="ECO:0000256" key="5">
    <source>
        <dbReference type="ARBA" id="ARBA00022837"/>
    </source>
</evidence>
<dbReference type="PRINTS" id="PR00360">
    <property type="entry name" value="C2DOMAIN"/>
</dbReference>
<dbReference type="InterPro" id="IPR035892">
    <property type="entry name" value="C2_domain_sf"/>
</dbReference>
<evidence type="ECO:0000256" key="8">
    <source>
        <dbReference type="SAM" id="Phobius"/>
    </source>
</evidence>
<dbReference type="EnsemblPlants" id="Kaladp0093s0017.4.v1.1">
    <property type="protein sequence ID" value="Kaladp0093s0017.4.v1.1.CDS.1"/>
    <property type="gene ID" value="Kaladp0093s0017.v1.1"/>
</dbReference>
<dbReference type="GO" id="GO:0016020">
    <property type="term" value="C:membrane"/>
    <property type="evidence" value="ECO:0007669"/>
    <property type="project" value="UniProtKB-SubCell"/>
</dbReference>
<dbReference type="SUPFAM" id="SSF49562">
    <property type="entry name" value="C2 domain (Calcium/lipid-binding domain, CaLB)"/>
    <property type="match status" value="4"/>
</dbReference>
<name>A0A7N0UXL4_KALFE</name>
<proteinExistence type="inferred from homology"/>
<keyword evidence="5" id="KW-0106">Calcium</keyword>
<keyword evidence="6 8" id="KW-1133">Transmembrane helix</keyword>
<dbReference type="Gramene" id="Kaladp0093s0017.4.v1.1">
    <property type="protein sequence ID" value="Kaladp0093s0017.4.v1.1.CDS.1"/>
    <property type="gene ID" value="Kaladp0093s0017.v1.1"/>
</dbReference>
<dbReference type="InterPro" id="IPR047257">
    <property type="entry name" value="C2B_MCTP_PRT_plant"/>
</dbReference>
<dbReference type="InterPro" id="IPR013583">
    <property type="entry name" value="MCTP_C"/>
</dbReference>
<dbReference type="EnsemblPlants" id="Kaladp0093s0017.5.v1.1">
    <property type="protein sequence ID" value="Kaladp0093s0017.5.v1.1.CDS.1"/>
    <property type="gene ID" value="Kaladp0093s0017.v1.1"/>
</dbReference>
<dbReference type="InterPro" id="IPR047259">
    <property type="entry name" value="QUIRKY-like"/>
</dbReference>
<reference evidence="10" key="1">
    <citation type="submission" date="2021-01" db="UniProtKB">
        <authorList>
            <consortium name="EnsemblPlants"/>
        </authorList>
    </citation>
    <scope>IDENTIFICATION</scope>
</reference>
<dbReference type="EnsemblPlants" id="Kaladp0093s0017.3.v1.1">
    <property type="protein sequence ID" value="Kaladp0093s0017.3.v1.1.CDS.1"/>
    <property type="gene ID" value="Kaladp0093s0017.v1.1"/>
</dbReference>
<dbReference type="Gramene" id="Kaladp0093s0017.2.v1.1">
    <property type="protein sequence ID" value="Kaladp0093s0017.2.v1.1.CDS.1"/>
    <property type="gene ID" value="Kaladp0093s0017.v1.1"/>
</dbReference>
<accession>A0A7N0UXL4</accession>
<dbReference type="InterPro" id="IPR000008">
    <property type="entry name" value="C2_dom"/>
</dbReference>
<dbReference type="CDD" id="cd04019">
    <property type="entry name" value="C2C_MCTP_PRT_plant"/>
    <property type="match status" value="1"/>
</dbReference>
<sequence length="1013" mass="114579">MNSLKLGVEVVNAFHLFSKSSEASSNVFVELHFDKQRFRTTIKERDSSPVWNESFYFNISDPNNLSNLDLEAYVCNLPQGSSSKTVLGRVRLTGTSFVPYSEAVPMNCPLEKGSLFSRARGELGLKVFVTDGPSMNYSNPTPAMVERSLHSDSYTAAQPQGLVEEIQNMAAQKAFGDKAESKARRTFNHLPNQVPQPQQSPYTAPVQHAAQFSSHEMKPKPQAPTVVRAYPGSASQPPDYALKETSPVLGGGQVIGGRVIRPEKPIGTYDLVEQMQFLFVRIVKAQDLPNKDLTGSLDPYVEVRLGNFKGTTSHFQKNKNPEWNQVFAFSRDRVQASRLEILVWDKDLVKDDFVGIVTFDVNDIPTRVPPDSPLAPQWYRLEGKVGETAKGELMVAVWYGTQADEAFSEAWHSDAVVPDDSSSGGSSHIRSKVYHSPRLWYVRVSVIEAQDVTPSDKGRIPSLRVKTQIGNHVQWTRTVQTQTMNPLWNEDFIFVAAEPFDEHLVLSLEDSLGGNKFESIGKVGILLNNAPRRLDNKLIPTQWFNLDKSSSVDLDPNKNEKDREKFFSKLHLRICLEGGYHVFDESTHYSSDLRPTAKQLWKKPIGVLELGILSANGLPPIKTRDGKGTSDTFCVAKYSQKWVRTRTIIGNLNPRYNEQYHWEVYDPATVITVGVFDNGQIGGSSSKDTRIGKVRIRVSTLEAGRVYTHSYPLLVLHPSGVKKMGELHLAIKFSCTSRVDMMFIYSRPLLPKMHYAMPLSVAQIETLRHQAVNVVAARLIRTEPPLRREVVDYMSDVNSHLWSIRKSKAHFFRLMSVVSGLLAAWKWFGEVCVWKNPLTTALVHILFVMLMCFPEMILPTVFLYLFVVGAWNYRFRPRYPPHMDTQLSCAHMTSPDELDEEFDNFPTTRSTEIVRFRYDRVRSMAGKIQSVIGDLATQAERIQALISWRDTRATVMFMVFCLVAATVLYTVPFNVVTLLGGAYVMRHPRFRHKMPPVVINFFRRLPARTDSML</sequence>
<dbReference type="EnsemblPlants" id="Kaladp0093s0017.1.v1.1">
    <property type="protein sequence ID" value="Kaladp0093s0017.1.v1.1.CDS.1"/>
    <property type="gene ID" value="Kaladp0093s0017.v1.1"/>
</dbReference>
<dbReference type="FunFam" id="2.60.40.150:FF:000128">
    <property type="entry name" value="C2 domain-containing protein"/>
    <property type="match status" value="1"/>
</dbReference>
<feature type="domain" description="C2" evidence="9">
    <location>
        <begin position="589"/>
        <end position="711"/>
    </location>
</feature>
<evidence type="ECO:0000256" key="6">
    <source>
        <dbReference type="ARBA" id="ARBA00022989"/>
    </source>
</evidence>
<dbReference type="InterPro" id="IPR047255">
    <property type="entry name" value="C2D_MCTP_PRT_plant"/>
</dbReference>
<dbReference type="OMA" id="CASIVNM"/>
<dbReference type="CDD" id="cd08379">
    <property type="entry name" value="C2D_MCTP_PRT_plant"/>
    <property type="match status" value="1"/>
</dbReference>
<evidence type="ECO:0000256" key="1">
    <source>
        <dbReference type="ARBA" id="ARBA00004141"/>
    </source>
</evidence>
<dbReference type="PANTHER" id="PTHR31425">
    <property type="entry name" value="PHOSPHORIBOSYLANTHRANILATE TRANSFERASE ISOFORM 1"/>
    <property type="match status" value="1"/>
</dbReference>
<evidence type="ECO:0000256" key="7">
    <source>
        <dbReference type="ARBA" id="ARBA00023136"/>
    </source>
</evidence>
<dbReference type="AlphaFoldDB" id="A0A7N0UXL4"/>
<keyword evidence="7 8" id="KW-0472">Membrane</keyword>
<feature type="domain" description="C2" evidence="9">
    <location>
        <begin position="1"/>
        <end position="108"/>
    </location>
</feature>
<dbReference type="PROSITE" id="PS50004">
    <property type="entry name" value="C2"/>
    <property type="match status" value="4"/>
</dbReference>
<dbReference type="InterPro" id="IPR047258">
    <property type="entry name" value="C2C_MCTP_PRT_plant"/>
</dbReference>
<dbReference type="Gramene" id="Kaladp0093s0017.5.v1.1">
    <property type="protein sequence ID" value="Kaladp0093s0017.5.v1.1.CDS.1"/>
    <property type="gene ID" value="Kaladp0093s0017.v1.1"/>
</dbReference>
<feature type="domain" description="C2" evidence="9">
    <location>
        <begin position="261"/>
        <end position="379"/>
    </location>
</feature>
<dbReference type="Gramene" id="Kaladp0093s0017.1.v1.1">
    <property type="protein sequence ID" value="Kaladp0093s0017.1.v1.1.CDS.1"/>
    <property type="gene ID" value="Kaladp0093s0017.v1.1"/>
</dbReference>
<evidence type="ECO:0000259" key="9">
    <source>
        <dbReference type="PROSITE" id="PS50004"/>
    </source>
</evidence>
<comment type="similarity">
    <text evidence="2">Belongs to the MCTP family.</text>
</comment>
<dbReference type="Proteomes" id="UP000594263">
    <property type="component" value="Unplaced"/>
</dbReference>
<dbReference type="CDD" id="cd08378">
    <property type="entry name" value="C2B_MCTP_PRT_plant"/>
    <property type="match status" value="1"/>
</dbReference>
<feature type="domain" description="C2" evidence="9">
    <location>
        <begin position="423"/>
        <end position="544"/>
    </location>
</feature>
<feature type="transmembrane region" description="Helical" evidence="8">
    <location>
        <begin position="841"/>
        <end position="867"/>
    </location>
</feature>
<evidence type="ECO:0000313" key="11">
    <source>
        <dbReference type="Proteomes" id="UP000594263"/>
    </source>
</evidence>
<evidence type="ECO:0000256" key="3">
    <source>
        <dbReference type="ARBA" id="ARBA00022692"/>
    </source>
</evidence>
<evidence type="ECO:0000256" key="2">
    <source>
        <dbReference type="ARBA" id="ARBA00007923"/>
    </source>
</evidence>
<dbReference type="PANTHER" id="PTHR31425:SF32">
    <property type="entry name" value="MULTIPLE C2 DOMAIN AND TRANSMEMBRANE REGION PROTEIN 9"/>
    <property type="match status" value="1"/>
</dbReference>
<dbReference type="FunFam" id="2.60.40.150:FF:000090">
    <property type="entry name" value="C2 domain-containing protein"/>
    <property type="match status" value="1"/>
</dbReference>
<keyword evidence="11" id="KW-1185">Reference proteome</keyword>
<comment type="subcellular location">
    <subcellularLocation>
        <location evidence="1">Membrane</location>
        <topology evidence="1">Multi-pass membrane protein</topology>
    </subcellularLocation>
</comment>
<evidence type="ECO:0000256" key="4">
    <source>
        <dbReference type="ARBA" id="ARBA00022737"/>
    </source>
</evidence>
<dbReference type="Gramene" id="Kaladp0093s0017.3.v1.1">
    <property type="protein sequence ID" value="Kaladp0093s0017.3.v1.1.CDS.1"/>
    <property type="gene ID" value="Kaladp0093s0017.v1.1"/>
</dbReference>
<dbReference type="Gene3D" id="2.60.40.150">
    <property type="entry name" value="C2 domain"/>
    <property type="match status" value="4"/>
</dbReference>
<keyword evidence="3 8" id="KW-0812">Transmembrane</keyword>
<organism evidence="10 11">
    <name type="scientific">Kalanchoe fedtschenkoi</name>
    <name type="common">Lavender scallops</name>
    <name type="synonym">South American air plant</name>
    <dbReference type="NCBI Taxonomy" id="63787"/>
    <lineage>
        <taxon>Eukaryota</taxon>
        <taxon>Viridiplantae</taxon>
        <taxon>Streptophyta</taxon>
        <taxon>Embryophyta</taxon>
        <taxon>Tracheophyta</taxon>
        <taxon>Spermatophyta</taxon>
        <taxon>Magnoliopsida</taxon>
        <taxon>eudicotyledons</taxon>
        <taxon>Gunneridae</taxon>
        <taxon>Pentapetalae</taxon>
        <taxon>Saxifragales</taxon>
        <taxon>Crassulaceae</taxon>
        <taxon>Kalanchoe</taxon>
    </lineage>
</organism>
<evidence type="ECO:0000313" key="10">
    <source>
        <dbReference type="EnsemblPlants" id="Kaladp0093s0017.2.v1.1.CDS.1"/>
    </source>
</evidence>
<dbReference type="SMART" id="SM00239">
    <property type="entry name" value="C2"/>
    <property type="match status" value="4"/>
</dbReference>
<dbReference type="Pfam" id="PF08372">
    <property type="entry name" value="PRT_C"/>
    <property type="match status" value="1"/>
</dbReference>
<dbReference type="Pfam" id="PF00168">
    <property type="entry name" value="C2"/>
    <property type="match status" value="4"/>
</dbReference>